<dbReference type="GO" id="GO:0008270">
    <property type="term" value="F:zinc ion binding"/>
    <property type="evidence" value="ECO:0007669"/>
    <property type="project" value="UniProtKB-KW"/>
</dbReference>
<keyword evidence="5 9" id="KW-0863">Zinc-finger</keyword>
<feature type="region of interest" description="Disordered" evidence="11">
    <location>
        <begin position="1085"/>
        <end position="1111"/>
    </location>
</feature>
<accession>A0A8K1FI32</accession>
<dbReference type="InterPro" id="IPR027483">
    <property type="entry name" value="PInositol-4-P-4/5-kinase_C_sf"/>
</dbReference>
<feature type="compositionally biased region" description="Low complexity" evidence="11">
    <location>
        <begin position="231"/>
        <end position="242"/>
    </location>
</feature>
<evidence type="ECO:0000256" key="10">
    <source>
        <dbReference type="PROSITE-ProRule" id="PRU00781"/>
    </source>
</evidence>
<feature type="compositionally biased region" description="Basic and acidic residues" evidence="11">
    <location>
        <begin position="1"/>
        <end position="11"/>
    </location>
</feature>
<reference evidence="14" key="1">
    <citation type="submission" date="2019-03" db="EMBL/GenBank/DDBJ databases">
        <title>Long read genome sequence of the mycoparasitic Pythium oligandrum ATCC 38472 isolated from sugarbeet rhizosphere.</title>
        <authorList>
            <person name="Gaulin E."/>
        </authorList>
    </citation>
    <scope>NUCLEOTIDE SEQUENCE</scope>
    <source>
        <strain evidence="14">ATCC 38472_TT</strain>
    </source>
</reference>
<dbReference type="GO" id="GO:0046488">
    <property type="term" value="P:phosphatidylinositol metabolic process"/>
    <property type="evidence" value="ECO:0007669"/>
    <property type="project" value="UniProtKB-UniRule"/>
</dbReference>
<feature type="region of interest" description="Disordered" evidence="11">
    <location>
        <begin position="207"/>
        <end position="263"/>
    </location>
</feature>
<comment type="caution">
    <text evidence="14">The sequence shown here is derived from an EMBL/GenBank/DDBJ whole genome shotgun (WGS) entry which is preliminary data.</text>
</comment>
<dbReference type="PROSITE" id="PS51455">
    <property type="entry name" value="PIPK"/>
    <property type="match status" value="1"/>
</dbReference>
<dbReference type="PROSITE" id="PS50178">
    <property type="entry name" value="ZF_FYVE"/>
    <property type="match status" value="1"/>
</dbReference>
<dbReference type="InterPro" id="IPR027484">
    <property type="entry name" value="PInositol-4-P-5-kinase_N"/>
</dbReference>
<feature type="domain" description="FYVE-type" evidence="12">
    <location>
        <begin position="84"/>
        <end position="138"/>
    </location>
</feature>
<dbReference type="InterPro" id="IPR027409">
    <property type="entry name" value="GroEL-like_apical_dom_sf"/>
</dbReference>
<feature type="domain" description="PIPK" evidence="13">
    <location>
        <begin position="1190"/>
        <end position="1523"/>
    </location>
</feature>
<dbReference type="OrthoDB" id="158357at2759"/>
<evidence type="ECO:0000256" key="4">
    <source>
        <dbReference type="ARBA" id="ARBA00022741"/>
    </source>
</evidence>
<sequence>MWPDRRAEASSRRTSGPASEGAASARPAAGDPAGMTAFPRPGFYAPSIQLPKDLRGGTPNQILVPDAPVSLSHYWMPDHLCKVCYDCGASFSLFRRRHHCRLCGQIFCYDCSNQFIDGVPHGFPGMIRICNFCAHYVKAVDVEKKKPRANSVVAENGGRSRRGSLAEAAAAPLPTPSAVAAPVSSPLLFSPVNLGASGTLFRSETAEDLDSSLVEETSDSPDMPPVIRIQTSDTTDTADVSTGESATSGPMNPRARRSFSRRRRSSVELMDAIENSGVLELDDDIEELEEPTGNRKRPSFARDGISFRFKDDMHTQREIVLDKFMHTAHERIRVGIRHSVDRVVKHFVDDKLEVKRLVKTLEDMTFIVTGHLLFSMNYRSPNGFNYDRLVKVKSISTAESATKKGNDRYNFTWLGGCVCHKHLSHKQMSRQISNPRILLLACGISYDRSSGTGKLSSLDTLIEQEKSYMSILVEKISTLEPDVIFVERTVSRHAQELLRERGVAIVLNVKHDTLERIGRHTGAVMLTSVDHVDKMNPADVIGTCRSFYVKSFGVTPDDDPAAVSQRTEHPVPARARNETYLYLDGCDPLNGCTVLITGPSKLKLRLMKSLMRNVVAMAYRLLLEAHVLSDLNISVSDSCFQSLFDGKERVTWCTTSTLRINDSPHHGKPRHYQCSGSKHIGIPTYSDDDLSLGNFLAKEMEAVDFKCNNPKCNYAMIDHVQTFNCRIGMLTVSFEELPDDDELTSTGGRPDGKDINILTMLKNPAAVGMDDDVLPECPTIVFWRWCRECNQVISPFVPMKKYAYKYSLARLLEVFFVEEPVDEADYTHNGLRSPRSCSHDAKESHVLFFNVGDLVARFDFSRRVATELTNAMMRPPHQRRRSSGATRLQSEVEKLEKQVNSRNQEIRTQLDSIVTHFSEKMESIQKAVESCEEHDELYTTMLVAVASVQKLMQADEEEFITRLHSIDDRTLKVRLVDLAATQRALYFMACRWIEEILKLRKLIKSNLARDSSGSFLSASPFNFSFSTPTSMSPAPSPRQAQALSPKGSFRDSTDLFNDRRGRLFDSFGTDVSSINGSEIDSVVTSSSISTSESNGKPPVAAPAKSRPYSLRTDSEKSGWRSVLYDIYRVLGKSTPGDDYDFQLPQNLLECHPSLPCRSDDQVVLVNDCVPITFIAYALGSESYEEQSAVWRYAVHQDTASTLAQEESESLDTPLSTNWSRSALESAMSVHFKHTVADVPQHSKLMGSSGSALGSEFSMVAYCPLQFQVLRELFYGNLEDFIFSIAHVNNWAAVGGKSGAAFYRTLDDRFIVKHISSTEFQSFLDVLPSYFKYMAEIYFDSKESVLSKTVGMYQTTFTRRDTGQKVVNYVIVMENAFYRQSISRIFDLKGSSRNRYVRPVDGNERSVQLDGNFTEFMKGLPLGILAEDYELLSRAVQNDTTFLRSTNIVDFSLVVGFGPNSKDKPDELSRMTVGIIDYLRQFDFIKRVESVSKSVGMIAGQSSPTIIEPALYCKRFVDAMHRYFMPVTPISSNRNEPRSPQ</sequence>
<feature type="compositionally biased region" description="Low complexity" evidence="11">
    <location>
        <begin position="15"/>
        <end position="31"/>
    </location>
</feature>
<dbReference type="EC" id="2.7.1.150" evidence="1"/>
<dbReference type="GO" id="GO:0000285">
    <property type="term" value="F:1-phosphatidylinositol-3-phosphate 5-kinase activity"/>
    <property type="evidence" value="ECO:0007669"/>
    <property type="project" value="UniProtKB-EC"/>
</dbReference>
<evidence type="ECO:0000256" key="1">
    <source>
        <dbReference type="ARBA" id="ARBA00012009"/>
    </source>
</evidence>
<name>A0A8K1FI32_PYTOL</name>
<dbReference type="Proteomes" id="UP000794436">
    <property type="component" value="Unassembled WGS sequence"/>
</dbReference>
<dbReference type="InterPro" id="IPR000306">
    <property type="entry name" value="Znf_FYVE"/>
</dbReference>
<keyword evidence="4 10" id="KW-0547">Nucleotide-binding</keyword>
<organism evidence="14 15">
    <name type="scientific">Pythium oligandrum</name>
    <name type="common">Mycoparasitic fungus</name>
    <dbReference type="NCBI Taxonomy" id="41045"/>
    <lineage>
        <taxon>Eukaryota</taxon>
        <taxon>Sar</taxon>
        <taxon>Stramenopiles</taxon>
        <taxon>Oomycota</taxon>
        <taxon>Peronosporomycetes</taxon>
        <taxon>Pythiales</taxon>
        <taxon>Pythiaceae</taxon>
        <taxon>Pythium</taxon>
    </lineage>
</organism>
<protein>
    <recommendedName>
        <fullName evidence="1">1-phosphatidylinositol-3-phosphate 5-kinase</fullName>
        <ecNumber evidence="1">2.7.1.150</ecNumber>
    </recommendedName>
</protein>
<evidence type="ECO:0000259" key="12">
    <source>
        <dbReference type="PROSITE" id="PS50178"/>
    </source>
</evidence>
<feature type="region of interest" description="Disordered" evidence="11">
    <location>
        <begin position="1"/>
        <end position="31"/>
    </location>
</feature>
<dbReference type="Gene3D" id="3.30.800.10">
    <property type="entry name" value="Phosphatidylinositol Phosphate Kinase II Beta"/>
    <property type="match status" value="1"/>
</dbReference>
<evidence type="ECO:0000256" key="11">
    <source>
        <dbReference type="SAM" id="MobiDB-lite"/>
    </source>
</evidence>
<evidence type="ECO:0000313" key="14">
    <source>
        <dbReference type="EMBL" id="TMW63376.1"/>
    </source>
</evidence>
<proteinExistence type="predicted"/>
<dbReference type="CDD" id="cd15725">
    <property type="entry name" value="FYVE_PIKfyve_Fab1"/>
    <property type="match status" value="1"/>
</dbReference>
<dbReference type="PANTHER" id="PTHR45748">
    <property type="entry name" value="1-PHOSPHATIDYLINOSITOL 3-PHOSPHATE 5-KINASE-RELATED"/>
    <property type="match status" value="1"/>
</dbReference>
<feature type="compositionally biased region" description="Basic residues" evidence="11">
    <location>
        <begin position="254"/>
        <end position="263"/>
    </location>
</feature>
<evidence type="ECO:0000256" key="9">
    <source>
        <dbReference type="PROSITE-ProRule" id="PRU00091"/>
    </source>
</evidence>
<dbReference type="SMART" id="SM00064">
    <property type="entry name" value="FYVE"/>
    <property type="match status" value="1"/>
</dbReference>
<evidence type="ECO:0000259" key="13">
    <source>
        <dbReference type="PROSITE" id="PS51455"/>
    </source>
</evidence>
<dbReference type="InterPro" id="IPR013083">
    <property type="entry name" value="Znf_RING/FYVE/PHD"/>
</dbReference>
<dbReference type="GO" id="GO:0005524">
    <property type="term" value="F:ATP binding"/>
    <property type="evidence" value="ECO:0007669"/>
    <property type="project" value="UniProtKB-UniRule"/>
</dbReference>
<dbReference type="Pfam" id="PF00118">
    <property type="entry name" value="Cpn60_TCP1"/>
    <property type="match status" value="1"/>
</dbReference>
<dbReference type="Gene3D" id="3.30.40.10">
    <property type="entry name" value="Zinc/RING finger domain, C3HC4 (zinc finger)"/>
    <property type="match status" value="1"/>
</dbReference>
<evidence type="ECO:0000313" key="15">
    <source>
        <dbReference type="Proteomes" id="UP000794436"/>
    </source>
</evidence>
<keyword evidence="15" id="KW-1185">Reference proteome</keyword>
<keyword evidence="7" id="KW-0862">Zinc</keyword>
<dbReference type="SMART" id="SM00330">
    <property type="entry name" value="PIPKc"/>
    <property type="match status" value="1"/>
</dbReference>
<dbReference type="EMBL" id="SPLM01000072">
    <property type="protein sequence ID" value="TMW63376.1"/>
    <property type="molecule type" value="Genomic_DNA"/>
</dbReference>
<dbReference type="CDD" id="cd17300">
    <property type="entry name" value="PIPKc_PIKfyve"/>
    <property type="match status" value="1"/>
</dbReference>
<keyword evidence="2 10" id="KW-0808">Transferase</keyword>
<evidence type="ECO:0000256" key="3">
    <source>
        <dbReference type="ARBA" id="ARBA00022723"/>
    </source>
</evidence>
<keyword evidence="6 10" id="KW-0418">Kinase</keyword>
<dbReference type="InterPro" id="IPR011011">
    <property type="entry name" value="Znf_FYVE_PHD"/>
</dbReference>
<dbReference type="InterPro" id="IPR017455">
    <property type="entry name" value="Znf_FYVE-rel"/>
</dbReference>
<dbReference type="InterPro" id="IPR002423">
    <property type="entry name" value="Cpn60/GroEL/TCP-1"/>
</dbReference>
<dbReference type="Gene3D" id="3.30.810.10">
    <property type="entry name" value="2-Layer Sandwich"/>
    <property type="match status" value="1"/>
</dbReference>
<evidence type="ECO:0000256" key="8">
    <source>
        <dbReference type="ARBA" id="ARBA00022840"/>
    </source>
</evidence>
<evidence type="ECO:0000256" key="2">
    <source>
        <dbReference type="ARBA" id="ARBA00022679"/>
    </source>
</evidence>
<evidence type="ECO:0000256" key="7">
    <source>
        <dbReference type="ARBA" id="ARBA00022833"/>
    </source>
</evidence>
<keyword evidence="3" id="KW-0479">Metal-binding</keyword>
<dbReference type="SUPFAM" id="SSF56104">
    <property type="entry name" value="SAICAR synthase-like"/>
    <property type="match status" value="1"/>
</dbReference>
<keyword evidence="8 10" id="KW-0067">ATP-binding</keyword>
<dbReference type="FunFam" id="3.50.7.10:FF:000007">
    <property type="entry name" value="1-phosphatidylinositol 3-phosphate 5-kinase isoform X1"/>
    <property type="match status" value="1"/>
</dbReference>
<dbReference type="InterPro" id="IPR044769">
    <property type="entry name" value="PIKfyve_PIPKc"/>
</dbReference>
<evidence type="ECO:0000256" key="5">
    <source>
        <dbReference type="ARBA" id="ARBA00022771"/>
    </source>
</evidence>
<evidence type="ECO:0000256" key="6">
    <source>
        <dbReference type="ARBA" id="ARBA00022777"/>
    </source>
</evidence>
<feature type="region of interest" description="Disordered" evidence="11">
    <location>
        <begin position="1027"/>
        <end position="1052"/>
    </location>
</feature>
<dbReference type="SUPFAM" id="SSF52029">
    <property type="entry name" value="GroEL apical domain-like"/>
    <property type="match status" value="1"/>
</dbReference>
<dbReference type="InterPro" id="IPR002498">
    <property type="entry name" value="PInositol-4-P-4/5-kinase_core"/>
</dbReference>
<gene>
    <name evidence="14" type="ORF">Poli38472_002317</name>
</gene>
<dbReference type="Pfam" id="PF01363">
    <property type="entry name" value="FYVE"/>
    <property type="match status" value="1"/>
</dbReference>
<dbReference type="SUPFAM" id="SSF57903">
    <property type="entry name" value="FYVE/PHD zinc finger"/>
    <property type="match status" value="1"/>
</dbReference>
<dbReference type="Gene3D" id="3.50.7.10">
    <property type="entry name" value="GroEL"/>
    <property type="match status" value="1"/>
</dbReference>
<dbReference type="Pfam" id="PF01504">
    <property type="entry name" value="PIP5K"/>
    <property type="match status" value="1"/>
</dbReference>